<proteinExistence type="predicted"/>
<dbReference type="AlphaFoldDB" id="L9X842"/>
<comment type="caution">
    <text evidence="2">The sequence shown here is derived from an EMBL/GenBank/DDBJ whole genome shotgun (WGS) entry which is preliminary data.</text>
</comment>
<keyword evidence="1" id="KW-0812">Transmembrane</keyword>
<protein>
    <submittedName>
        <fullName evidence="2">Uncharacterized protein</fullName>
    </submittedName>
</protein>
<keyword evidence="1" id="KW-0472">Membrane</keyword>
<evidence type="ECO:0000256" key="1">
    <source>
        <dbReference type="SAM" id="Phobius"/>
    </source>
</evidence>
<feature type="non-terminal residue" evidence="2">
    <location>
        <position position="1"/>
    </location>
</feature>
<keyword evidence="1" id="KW-1133">Transmembrane helix</keyword>
<feature type="transmembrane region" description="Helical" evidence="1">
    <location>
        <begin position="35"/>
        <end position="57"/>
    </location>
</feature>
<name>L9X842_9EURY</name>
<dbReference type="Proteomes" id="UP000011602">
    <property type="component" value="Unassembled WGS sequence"/>
</dbReference>
<organism evidence="2 3">
    <name type="scientific">Natronolimnohabitans innermongolicus JCM 12255</name>
    <dbReference type="NCBI Taxonomy" id="1227499"/>
    <lineage>
        <taxon>Archaea</taxon>
        <taxon>Methanobacteriati</taxon>
        <taxon>Methanobacteriota</taxon>
        <taxon>Stenosarchaea group</taxon>
        <taxon>Halobacteria</taxon>
        <taxon>Halobacteriales</taxon>
        <taxon>Natrialbaceae</taxon>
        <taxon>Natronolimnohabitans</taxon>
    </lineage>
</organism>
<reference evidence="2 3" key="1">
    <citation type="journal article" date="2014" name="PLoS Genet.">
        <title>Phylogenetically driven sequencing of extremely halophilic archaea reveals strategies for static and dynamic osmo-response.</title>
        <authorList>
            <person name="Becker E.A."/>
            <person name="Seitzer P.M."/>
            <person name="Tritt A."/>
            <person name="Larsen D."/>
            <person name="Krusor M."/>
            <person name="Yao A.I."/>
            <person name="Wu D."/>
            <person name="Madern D."/>
            <person name="Eisen J.A."/>
            <person name="Darling A.E."/>
            <person name="Facciotti M.T."/>
        </authorList>
    </citation>
    <scope>NUCLEOTIDE SEQUENCE [LARGE SCALE GENOMIC DNA]</scope>
    <source>
        <strain evidence="2 3">JCM 12255</strain>
    </source>
</reference>
<gene>
    <name evidence="2" type="ORF">C493_07259</name>
</gene>
<accession>L9X842</accession>
<evidence type="ECO:0000313" key="2">
    <source>
        <dbReference type="EMBL" id="ELY57777.1"/>
    </source>
</evidence>
<evidence type="ECO:0000313" key="3">
    <source>
        <dbReference type="Proteomes" id="UP000011602"/>
    </source>
</evidence>
<keyword evidence="3" id="KW-1185">Reference proteome</keyword>
<dbReference type="EMBL" id="AOHZ01000038">
    <property type="protein sequence ID" value="ELY57777.1"/>
    <property type="molecule type" value="Genomic_DNA"/>
</dbReference>
<sequence>SRVFLVIGTFGEAHAVVLGVVADTVLLPRYGRTRVFFVDAAALVVVVVFFAVAGRIVPIIVTGVPRVEGFSEFLQNPLAGL</sequence>